<evidence type="ECO:0008006" key="4">
    <source>
        <dbReference type="Google" id="ProtNLM"/>
    </source>
</evidence>
<evidence type="ECO:0000313" key="3">
    <source>
        <dbReference type="Proteomes" id="UP001610563"/>
    </source>
</evidence>
<sequence>MAAPTLLQNLAARLQALIDSLQSNPNITVSTAEIGPPATQTQIRSARRAARGHLPPGLEEFYSQVGFFKLEWTFTGPKLLPENLSEMPSWEQEFYDYSAPRGHVNIIPITQIFGSWEHVLYFPGDREGEDEYDLNNPAYEEDDKMEEDEEEEKDNEEEDWRFRFAHLKPIDRFVPEAYTVLVGPMKKDRPQKFSDYIAYHYCGEELVETRYTFADYVERLLVSRGYWYWVTSLCPLDRGSLEADALKRIAPQIFPDMDLSLFVP</sequence>
<dbReference type="Proteomes" id="UP001610563">
    <property type="component" value="Unassembled WGS sequence"/>
</dbReference>
<organism evidence="2 3">
    <name type="scientific">Aspergillus keveii</name>
    <dbReference type="NCBI Taxonomy" id="714993"/>
    <lineage>
        <taxon>Eukaryota</taxon>
        <taxon>Fungi</taxon>
        <taxon>Dikarya</taxon>
        <taxon>Ascomycota</taxon>
        <taxon>Pezizomycotina</taxon>
        <taxon>Eurotiomycetes</taxon>
        <taxon>Eurotiomycetidae</taxon>
        <taxon>Eurotiales</taxon>
        <taxon>Aspergillaceae</taxon>
        <taxon>Aspergillus</taxon>
        <taxon>Aspergillus subgen. Nidulantes</taxon>
    </lineage>
</organism>
<proteinExistence type="predicted"/>
<protein>
    <recommendedName>
        <fullName evidence="4">Knr4/Smi1-like domain-containing protein</fullName>
    </recommendedName>
</protein>
<gene>
    <name evidence="2" type="ORF">BJX66DRAFT_315951</name>
</gene>
<reference evidence="2 3" key="1">
    <citation type="submission" date="2024-07" db="EMBL/GenBank/DDBJ databases">
        <title>Section-level genome sequencing and comparative genomics of Aspergillus sections Usti and Cavernicolus.</title>
        <authorList>
            <consortium name="Lawrence Berkeley National Laboratory"/>
            <person name="Nybo J.L."/>
            <person name="Vesth T.C."/>
            <person name="Theobald S."/>
            <person name="Frisvad J.C."/>
            <person name="Larsen T.O."/>
            <person name="Kjaerboelling I."/>
            <person name="Rothschild-Mancinelli K."/>
            <person name="Lyhne E.K."/>
            <person name="Kogle M.E."/>
            <person name="Barry K."/>
            <person name="Clum A."/>
            <person name="Na H."/>
            <person name="Ledsgaard L."/>
            <person name="Lin J."/>
            <person name="Lipzen A."/>
            <person name="Kuo A."/>
            <person name="Riley R."/>
            <person name="Mondo S."/>
            <person name="Labutti K."/>
            <person name="Haridas S."/>
            <person name="Pangalinan J."/>
            <person name="Salamov A.A."/>
            <person name="Simmons B.A."/>
            <person name="Magnuson J.K."/>
            <person name="Chen J."/>
            <person name="Drula E."/>
            <person name="Henrissat B."/>
            <person name="Wiebenga A."/>
            <person name="Lubbers R.J."/>
            <person name="Gomes A.C."/>
            <person name="Makela M.R."/>
            <person name="Stajich J."/>
            <person name="Grigoriev I.V."/>
            <person name="Mortensen U.H."/>
            <person name="De Vries R.P."/>
            <person name="Baker S.E."/>
            <person name="Andersen M.R."/>
        </authorList>
    </citation>
    <scope>NUCLEOTIDE SEQUENCE [LARGE SCALE GENOMIC DNA]</scope>
    <source>
        <strain evidence="2 3">CBS 209.92</strain>
    </source>
</reference>
<evidence type="ECO:0000313" key="2">
    <source>
        <dbReference type="EMBL" id="KAL2784914.1"/>
    </source>
</evidence>
<accession>A0ABR4FNS6</accession>
<keyword evidence="3" id="KW-1185">Reference proteome</keyword>
<name>A0ABR4FNS6_9EURO</name>
<evidence type="ECO:0000256" key="1">
    <source>
        <dbReference type="SAM" id="MobiDB-lite"/>
    </source>
</evidence>
<comment type="caution">
    <text evidence="2">The sequence shown here is derived from an EMBL/GenBank/DDBJ whole genome shotgun (WGS) entry which is preliminary data.</text>
</comment>
<dbReference type="EMBL" id="JBFTWV010000162">
    <property type="protein sequence ID" value="KAL2784914.1"/>
    <property type="molecule type" value="Genomic_DNA"/>
</dbReference>
<feature type="region of interest" description="Disordered" evidence="1">
    <location>
        <begin position="127"/>
        <end position="157"/>
    </location>
</feature>